<dbReference type="Proteomes" id="UP001060085">
    <property type="component" value="Linkage Group LG07"/>
</dbReference>
<accession>A0ACB9ZW48</accession>
<evidence type="ECO:0000313" key="1">
    <source>
        <dbReference type="EMBL" id="KAI5652485.1"/>
    </source>
</evidence>
<comment type="caution">
    <text evidence="1">The sequence shown here is derived from an EMBL/GenBank/DDBJ whole genome shotgun (WGS) entry which is preliminary data.</text>
</comment>
<reference evidence="2" key="1">
    <citation type="journal article" date="2023" name="Nat. Plants">
        <title>Single-cell RNA sequencing provides a high-resolution roadmap for understanding the multicellular compartmentation of specialized metabolism.</title>
        <authorList>
            <person name="Sun S."/>
            <person name="Shen X."/>
            <person name="Li Y."/>
            <person name="Li Y."/>
            <person name="Wang S."/>
            <person name="Li R."/>
            <person name="Zhang H."/>
            <person name="Shen G."/>
            <person name="Guo B."/>
            <person name="Wei J."/>
            <person name="Xu J."/>
            <person name="St-Pierre B."/>
            <person name="Chen S."/>
            <person name="Sun C."/>
        </authorList>
    </citation>
    <scope>NUCLEOTIDE SEQUENCE [LARGE SCALE GENOMIC DNA]</scope>
</reference>
<evidence type="ECO:0000313" key="2">
    <source>
        <dbReference type="Proteomes" id="UP001060085"/>
    </source>
</evidence>
<gene>
    <name evidence="1" type="ORF">M9H77_29672</name>
</gene>
<protein>
    <submittedName>
        <fullName evidence="1">Uncharacterized protein</fullName>
    </submittedName>
</protein>
<name>A0ACB9ZW48_CATRO</name>
<keyword evidence="2" id="KW-1185">Reference proteome</keyword>
<proteinExistence type="predicted"/>
<dbReference type="EMBL" id="CM044707">
    <property type="protein sequence ID" value="KAI5652485.1"/>
    <property type="molecule type" value="Genomic_DNA"/>
</dbReference>
<sequence length="119" mass="13837">MVLLLLPSPTVASLDILDLKRRGFFIFMGTVEFRELELRKYLPVYTISTPKLETDKIDGKFDFIMWRRKIKAILVQNKITPTICSPNKYPEFWKGEILAEKLGDAHSCLTIYLNDSVLR</sequence>
<organism evidence="1 2">
    <name type="scientific">Catharanthus roseus</name>
    <name type="common">Madagascar periwinkle</name>
    <name type="synonym">Vinca rosea</name>
    <dbReference type="NCBI Taxonomy" id="4058"/>
    <lineage>
        <taxon>Eukaryota</taxon>
        <taxon>Viridiplantae</taxon>
        <taxon>Streptophyta</taxon>
        <taxon>Embryophyta</taxon>
        <taxon>Tracheophyta</taxon>
        <taxon>Spermatophyta</taxon>
        <taxon>Magnoliopsida</taxon>
        <taxon>eudicotyledons</taxon>
        <taxon>Gunneridae</taxon>
        <taxon>Pentapetalae</taxon>
        <taxon>asterids</taxon>
        <taxon>lamiids</taxon>
        <taxon>Gentianales</taxon>
        <taxon>Apocynaceae</taxon>
        <taxon>Rauvolfioideae</taxon>
        <taxon>Vinceae</taxon>
        <taxon>Catharanthinae</taxon>
        <taxon>Catharanthus</taxon>
    </lineage>
</organism>